<dbReference type="Proteomes" id="UP000663836">
    <property type="component" value="Unassembled WGS sequence"/>
</dbReference>
<protein>
    <submittedName>
        <fullName evidence="2">Uncharacterized protein</fullName>
    </submittedName>
</protein>
<dbReference type="AlphaFoldDB" id="A0A819XT67"/>
<proteinExistence type="predicted"/>
<dbReference type="SUPFAM" id="SSF101898">
    <property type="entry name" value="NHL repeat"/>
    <property type="match status" value="1"/>
</dbReference>
<accession>A0A819XT67</accession>
<dbReference type="InterPro" id="IPR011042">
    <property type="entry name" value="6-blade_b-propeller_TolB-like"/>
</dbReference>
<comment type="caution">
    <text evidence="2">The sequence shown here is derived from an EMBL/GenBank/DDBJ whole genome shotgun (WGS) entry which is preliminary data.</text>
</comment>
<sequence length="379" mass="43102">MAELHEAQKLLGKAMNTDIESDYDPEQENKMKTKATTIVKLQSKEPTITSLSDIPFGGLGNNACEDLRLSPQRQHSKRTKATNIKSKRQYISSKKPSNQTTPSSSSISILQTPKPLAGRKILGTNDDNEQPSQKELVFLLKQSLLSITNIEEKYLKQILIEQERQENMIQMLFENQKKYKKPCIYIPLEEPNVEQPVEEKTFETIMMYKNPNDGNDVDLLSITGVKQKMNLYVTSLIYIVFTREELLQIDATKIKFNDGYKLIQDSHSITQWIIGDYEPRNIYASIPGRPGNSSAQLFYPQGITLDRYGNLYTADSMNSRIQQMFCSNSVFGITIAGTGQTSTTSNELSYPGNVAFDLDVNLYVSDTFNSRIQKFQRIR</sequence>
<organism evidence="2 3">
    <name type="scientific">Rotaria sordida</name>
    <dbReference type="NCBI Taxonomy" id="392033"/>
    <lineage>
        <taxon>Eukaryota</taxon>
        <taxon>Metazoa</taxon>
        <taxon>Spiralia</taxon>
        <taxon>Gnathifera</taxon>
        <taxon>Rotifera</taxon>
        <taxon>Eurotatoria</taxon>
        <taxon>Bdelloidea</taxon>
        <taxon>Philodinida</taxon>
        <taxon>Philodinidae</taxon>
        <taxon>Rotaria</taxon>
    </lineage>
</organism>
<evidence type="ECO:0000313" key="2">
    <source>
        <dbReference type="EMBL" id="CAF4140375.1"/>
    </source>
</evidence>
<dbReference type="Gene3D" id="2.120.10.30">
    <property type="entry name" value="TolB, C-terminal domain"/>
    <property type="match status" value="1"/>
</dbReference>
<evidence type="ECO:0000313" key="3">
    <source>
        <dbReference type="Proteomes" id="UP000663836"/>
    </source>
</evidence>
<feature type="compositionally biased region" description="Low complexity" evidence="1">
    <location>
        <begin position="92"/>
        <end position="110"/>
    </location>
</feature>
<evidence type="ECO:0000256" key="1">
    <source>
        <dbReference type="SAM" id="MobiDB-lite"/>
    </source>
</evidence>
<feature type="region of interest" description="Disordered" evidence="1">
    <location>
        <begin position="69"/>
        <end position="110"/>
    </location>
</feature>
<name>A0A819XT67_9BILA</name>
<feature type="compositionally biased region" description="Basic residues" evidence="1">
    <location>
        <begin position="74"/>
        <end position="88"/>
    </location>
</feature>
<gene>
    <name evidence="2" type="ORF">JBS370_LOCUS33464</name>
</gene>
<reference evidence="2" key="1">
    <citation type="submission" date="2021-02" db="EMBL/GenBank/DDBJ databases">
        <authorList>
            <person name="Nowell W R."/>
        </authorList>
    </citation>
    <scope>NUCLEOTIDE SEQUENCE</scope>
</reference>
<dbReference type="EMBL" id="CAJOBD010009711">
    <property type="protein sequence ID" value="CAF4140375.1"/>
    <property type="molecule type" value="Genomic_DNA"/>
</dbReference>